<keyword evidence="5" id="KW-0472">Membrane</keyword>
<dbReference type="HAMAP" id="MF_00155">
    <property type="entry name" value="CtaG"/>
    <property type="match status" value="1"/>
</dbReference>
<evidence type="ECO:0000313" key="7">
    <source>
        <dbReference type="Proteomes" id="UP000613740"/>
    </source>
</evidence>
<dbReference type="EMBL" id="JAEHOD010000115">
    <property type="protein sequence ID" value="KAG2425521.1"/>
    <property type="molecule type" value="Genomic_DNA"/>
</dbReference>
<dbReference type="Gene3D" id="2.60.370.10">
    <property type="entry name" value="Ctag/Cox11"/>
    <property type="match status" value="1"/>
</dbReference>
<dbReference type="InterPro" id="IPR007533">
    <property type="entry name" value="Cyt_c_oxidase_assmbl_CtaG"/>
</dbReference>
<comment type="caution">
    <text evidence="6">The sequence shown here is derived from an EMBL/GenBank/DDBJ whole genome shotgun (WGS) entry which is preliminary data.</text>
</comment>
<reference evidence="6" key="1">
    <citation type="journal article" date="2020" name="bioRxiv">
        <title>Comparative genomics of Chlamydomonas.</title>
        <authorList>
            <person name="Craig R.J."/>
            <person name="Hasan A.R."/>
            <person name="Ness R.W."/>
            <person name="Keightley P.D."/>
        </authorList>
    </citation>
    <scope>NUCLEOTIDE SEQUENCE</scope>
    <source>
        <strain evidence="6">CCAP 11/173</strain>
    </source>
</reference>
<evidence type="ECO:0000256" key="2">
    <source>
        <dbReference type="ARBA" id="ARBA00004243"/>
    </source>
</evidence>
<dbReference type="GO" id="GO:0005507">
    <property type="term" value="F:copper ion binding"/>
    <property type="evidence" value="ECO:0007669"/>
    <property type="project" value="InterPro"/>
</dbReference>
<dbReference type="InterPro" id="IPR023471">
    <property type="entry name" value="CtaG/Cox11_dom_sf"/>
</dbReference>
<gene>
    <name evidence="6" type="ORF">HYH02_015006</name>
</gene>
<evidence type="ECO:0000256" key="4">
    <source>
        <dbReference type="ARBA" id="ARBA00022989"/>
    </source>
</evidence>
<dbReference type="OrthoDB" id="1704689at2759"/>
<keyword evidence="4" id="KW-1133">Transmembrane helix</keyword>
<organism evidence="6 7">
    <name type="scientific">Chlamydomonas schloesseri</name>
    <dbReference type="NCBI Taxonomy" id="2026947"/>
    <lineage>
        <taxon>Eukaryota</taxon>
        <taxon>Viridiplantae</taxon>
        <taxon>Chlorophyta</taxon>
        <taxon>core chlorophytes</taxon>
        <taxon>Chlorophyceae</taxon>
        <taxon>CS clade</taxon>
        <taxon>Chlamydomonadales</taxon>
        <taxon>Chlamydomonadaceae</taxon>
        <taxon>Chlamydomonas</taxon>
    </lineage>
</organism>
<dbReference type="Proteomes" id="UP000613740">
    <property type="component" value="Unassembled WGS sequence"/>
</dbReference>
<evidence type="ECO:0000313" key="6">
    <source>
        <dbReference type="EMBL" id="KAG2425521.1"/>
    </source>
</evidence>
<dbReference type="NCBIfam" id="NF003465">
    <property type="entry name" value="PRK05089.1"/>
    <property type="match status" value="1"/>
</dbReference>
<dbReference type="Pfam" id="PF04442">
    <property type="entry name" value="CtaG_Cox11"/>
    <property type="match status" value="1"/>
</dbReference>
<sequence>MSLRRAAALVARGFAESASTLQSAEAGVAARLCTGASTSGRQAWPLGTAAGVYARGPAAWSAASAAGGFQGTRAAHGKSSTKYTPAELGLYWGAAAVFMVGVSYASVPLYKLFCAATGYGGTVRAGESVEEKLQRRRDAPDAKVEEAASKRELRVWFNADVADDMPWDFRPTQEYVRVRPGQSTLVFFTARNKSDKPVTGYSLYNVTPDKAAFYFNKIQCFCFEEQRLRPGEQLDMPVFFYVDPEFATDWNCRNINDITLSYVFNKVEGEDEEDAEDDGRPSVVKLHSGPHPAAVAAGLQAPGLVPVAVGAAAPPRAA</sequence>
<dbReference type="PANTHER" id="PTHR21320">
    <property type="entry name" value="CYTOCHROME C OXIDASE ASSEMBLY PROTEIN COX11-RELATED"/>
    <property type="match status" value="1"/>
</dbReference>
<evidence type="ECO:0000256" key="1">
    <source>
        <dbReference type="ARBA" id="ARBA00004007"/>
    </source>
</evidence>
<dbReference type="PANTHER" id="PTHR21320:SF3">
    <property type="entry name" value="CYTOCHROME C OXIDASE ASSEMBLY PROTEIN COX11, MITOCHONDRIAL-RELATED"/>
    <property type="match status" value="1"/>
</dbReference>
<comment type="function">
    <text evidence="1">Exerts its effect at some terminal stage of cytochrome c oxidase synthesis, probably by being involved in the insertion of the copper B into subunit I.</text>
</comment>
<name>A0A835SH94_9CHLO</name>
<dbReference type="GO" id="GO:0005743">
    <property type="term" value="C:mitochondrial inner membrane"/>
    <property type="evidence" value="ECO:0007669"/>
    <property type="project" value="UniProtKB-SubCell"/>
</dbReference>
<dbReference type="FunFam" id="2.60.370.10:FF:000001">
    <property type="entry name" value="COX11 cytochrome c oxidase assembly homolog"/>
    <property type="match status" value="1"/>
</dbReference>
<dbReference type="AlphaFoldDB" id="A0A835SH94"/>
<protein>
    <submittedName>
        <fullName evidence="6">Uncharacterized protein</fullName>
    </submittedName>
</protein>
<dbReference type="SUPFAM" id="SSF110111">
    <property type="entry name" value="Ctag/Cox11"/>
    <property type="match status" value="1"/>
</dbReference>
<keyword evidence="3" id="KW-0812">Transmembrane</keyword>
<keyword evidence="7" id="KW-1185">Reference proteome</keyword>
<evidence type="ECO:0000256" key="5">
    <source>
        <dbReference type="ARBA" id="ARBA00023136"/>
    </source>
</evidence>
<evidence type="ECO:0000256" key="3">
    <source>
        <dbReference type="ARBA" id="ARBA00022692"/>
    </source>
</evidence>
<proteinExistence type="inferred from homology"/>
<comment type="subcellular location">
    <subcellularLocation>
        <location evidence="2">Mitochondrion inner membrane</location>
        <topology evidence="2">Single-pass membrane protein</topology>
        <orientation evidence="2">Intermembrane side</orientation>
    </subcellularLocation>
</comment>
<accession>A0A835SH94</accession>